<evidence type="ECO:0000256" key="1">
    <source>
        <dbReference type="SAM" id="MobiDB-lite"/>
    </source>
</evidence>
<dbReference type="AlphaFoldDB" id="G4TZY5"/>
<sequence>MASSSVFEPKFDIHLDILHRVLRLYKANTLTSPTRKPSSAQSKSQEALQILTTPS</sequence>
<keyword evidence="3" id="KW-1185">Reference proteome</keyword>
<comment type="caution">
    <text evidence="2">The sequence shown here is derived from an EMBL/GenBank/DDBJ whole genome shotgun (WGS) entry which is preliminary data.</text>
</comment>
<name>G4TZY5_SERID</name>
<evidence type="ECO:0000313" key="2">
    <source>
        <dbReference type="EMBL" id="CCA76878.1"/>
    </source>
</evidence>
<reference evidence="2 3" key="1">
    <citation type="journal article" date="2011" name="PLoS Pathog.">
        <title>Endophytic Life Strategies Decoded by Genome and Transcriptome Analyses of the Mutualistic Root Symbiont Piriformospora indica.</title>
        <authorList>
            <person name="Zuccaro A."/>
            <person name="Lahrmann U."/>
            <person name="Guldener U."/>
            <person name="Langen G."/>
            <person name="Pfiffi S."/>
            <person name="Biedenkopf D."/>
            <person name="Wong P."/>
            <person name="Samans B."/>
            <person name="Grimm C."/>
            <person name="Basiewicz M."/>
            <person name="Murat C."/>
            <person name="Martin F."/>
            <person name="Kogel K.H."/>
        </authorList>
    </citation>
    <scope>NUCLEOTIDE SEQUENCE [LARGE SCALE GENOMIC DNA]</scope>
    <source>
        <strain evidence="2 3">DSM 11827</strain>
    </source>
</reference>
<feature type="region of interest" description="Disordered" evidence="1">
    <location>
        <begin position="31"/>
        <end position="55"/>
    </location>
</feature>
<organism evidence="2 3">
    <name type="scientific">Serendipita indica (strain DSM 11827)</name>
    <name type="common">Root endophyte fungus</name>
    <name type="synonym">Piriformospora indica</name>
    <dbReference type="NCBI Taxonomy" id="1109443"/>
    <lineage>
        <taxon>Eukaryota</taxon>
        <taxon>Fungi</taxon>
        <taxon>Dikarya</taxon>
        <taxon>Basidiomycota</taxon>
        <taxon>Agaricomycotina</taxon>
        <taxon>Agaricomycetes</taxon>
        <taxon>Sebacinales</taxon>
        <taxon>Serendipitaceae</taxon>
        <taxon>Serendipita</taxon>
    </lineage>
</organism>
<dbReference type="EMBL" id="CAFZ01001077">
    <property type="protein sequence ID" value="CCA76878.1"/>
    <property type="molecule type" value="Genomic_DNA"/>
</dbReference>
<evidence type="ECO:0000313" key="3">
    <source>
        <dbReference type="Proteomes" id="UP000007148"/>
    </source>
</evidence>
<protein>
    <submittedName>
        <fullName evidence="2">Uncharacterized protein</fullName>
    </submittedName>
</protein>
<dbReference type="InParanoid" id="G4TZY5"/>
<dbReference type="Proteomes" id="UP000007148">
    <property type="component" value="Unassembled WGS sequence"/>
</dbReference>
<dbReference type="HOGENOM" id="CLU_3033239_0_0_1"/>
<proteinExistence type="predicted"/>
<gene>
    <name evidence="2" type="ORF">PIIN_10864</name>
</gene>
<accession>G4TZY5</accession>